<evidence type="ECO:0000313" key="3">
    <source>
        <dbReference type="Proteomes" id="UP000195975"/>
    </source>
</evidence>
<protein>
    <recommendedName>
        <fullName evidence="1">DUF7033 domain-containing protein</fullName>
    </recommendedName>
</protein>
<evidence type="ECO:0000313" key="2">
    <source>
        <dbReference type="EMBL" id="OUO05679.1"/>
    </source>
</evidence>
<comment type="caution">
    <text evidence="2">The sequence shown here is derived from an EMBL/GenBank/DDBJ whole genome shotgun (WGS) entry which is preliminary data.</text>
</comment>
<dbReference type="RefSeq" id="WP_008147252.1">
    <property type="nucleotide sequence ID" value="NZ_CAJLBM010000003.1"/>
</dbReference>
<proteinExistence type="predicted"/>
<evidence type="ECO:0000259" key="1">
    <source>
        <dbReference type="Pfam" id="PF23019"/>
    </source>
</evidence>
<sequence length="438" mass="50304">MKAVISYITKFLIGGEKAGALSSLVGYTSDPNKFSRYRVVIIPSPFFRDEVYGTSESMPKLPLEEIEGVPLLFGSSKTEWQGDTWVVHADIIASAYFLLTRYEEIRKRNIRDIHGRFPGKESLPFKAGFIHRPIVDEYGRLLRRWLRQARVQSAVEPTPHIQKVWLTHDVDAPFFCRTFRNLIRETVKGTGLKQAWKMFRGPLQEDPFYTFPWFVEQRNELKAAIGKDRCESLFFIKSGGSSVYDKPHYKLYSKDLKELLLFCKNERVRIGLHTSYDAGRTPALISTEKDLLERQTGKSVTCNRHHYLASREPEDMAWLEKAGITDDFTVGYPDVAGFRLGTSRPVHWINPENKRISPLILHPLAIMECSLNEPVYMNLDYEGALAYSTQLIKQVASANGELVLLWHNDSITTRIKPNVSVDWQRKLFAAIIEELIKS</sequence>
<dbReference type="Pfam" id="PF23019">
    <property type="entry name" value="DUF7033"/>
    <property type="match status" value="1"/>
</dbReference>
<dbReference type="EMBL" id="NFIJ01000006">
    <property type="protein sequence ID" value="OUO05679.1"/>
    <property type="molecule type" value="Genomic_DNA"/>
</dbReference>
<dbReference type="GeneID" id="93407194"/>
<organism evidence="2 3">
    <name type="scientific">Parabacteroides johnsonii</name>
    <dbReference type="NCBI Taxonomy" id="387661"/>
    <lineage>
        <taxon>Bacteria</taxon>
        <taxon>Pseudomonadati</taxon>
        <taxon>Bacteroidota</taxon>
        <taxon>Bacteroidia</taxon>
        <taxon>Bacteroidales</taxon>
        <taxon>Tannerellaceae</taxon>
        <taxon>Parabacteroides</taxon>
    </lineage>
</organism>
<accession>A0A9Q5SSJ9</accession>
<feature type="domain" description="DUF7033" evidence="1">
    <location>
        <begin position="88"/>
        <end position="176"/>
    </location>
</feature>
<gene>
    <name evidence="2" type="ORF">B5F96_08210</name>
</gene>
<dbReference type="CDD" id="cd10931">
    <property type="entry name" value="CE4_u7"/>
    <property type="match status" value="1"/>
</dbReference>
<reference evidence="3" key="1">
    <citation type="submission" date="2017-04" db="EMBL/GenBank/DDBJ databases">
        <title>Function of individual gut microbiota members based on whole genome sequencing of pure cultures obtained from chicken caecum.</title>
        <authorList>
            <person name="Medvecky M."/>
            <person name="Cejkova D."/>
            <person name="Polansky O."/>
            <person name="Karasova D."/>
            <person name="Kubasova T."/>
            <person name="Cizek A."/>
            <person name="Rychlik I."/>
        </authorList>
    </citation>
    <scope>NUCLEOTIDE SEQUENCE [LARGE SCALE GENOMIC DNA]</scope>
    <source>
        <strain evidence="3">An42</strain>
    </source>
</reference>
<dbReference type="AlphaFoldDB" id="A0A9Q5SSJ9"/>
<dbReference type="Proteomes" id="UP000195975">
    <property type="component" value="Unassembled WGS sequence"/>
</dbReference>
<name>A0A9Q5SSJ9_9BACT</name>
<dbReference type="InterPro" id="IPR054297">
    <property type="entry name" value="DUF7033"/>
</dbReference>